<keyword evidence="3 12" id="KW-0808">Transferase</keyword>
<keyword evidence="7 12" id="KW-0227">DNA damage</keyword>
<dbReference type="PANTHER" id="PTHR11076:SF33">
    <property type="entry name" value="DNA POLYMERASE KAPPA"/>
    <property type="match status" value="1"/>
</dbReference>
<dbReference type="SUPFAM" id="SSF56672">
    <property type="entry name" value="DNA/RNA polymerases"/>
    <property type="match status" value="1"/>
</dbReference>
<accession>A0A9D7SJT3</accession>
<dbReference type="InterPro" id="IPR043128">
    <property type="entry name" value="Rev_trsase/Diguanyl_cyclase"/>
</dbReference>
<dbReference type="InterPro" id="IPR036775">
    <property type="entry name" value="DNA_pol_Y-fam_lit_finger_sf"/>
</dbReference>
<dbReference type="PANTHER" id="PTHR11076">
    <property type="entry name" value="DNA REPAIR POLYMERASE UMUC / TRANSFERASE FAMILY MEMBER"/>
    <property type="match status" value="1"/>
</dbReference>
<evidence type="ECO:0000256" key="2">
    <source>
        <dbReference type="ARBA" id="ARBA00022457"/>
    </source>
</evidence>
<evidence type="ECO:0000256" key="1">
    <source>
        <dbReference type="ARBA" id="ARBA00010945"/>
    </source>
</evidence>
<evidence type="ECO:0000256" key="6">
    <source>
        <dbReference type="ARBA" id="ARBA00022723"/>
    </source>
</evidence>
<dbReference type="PROSITE" id="PS50173">
    <property type="entry name" value="UMUC"/>
    <property type="match status" value="1"/>
</dbReference>
<dbReference type="GO" id="GO:0006281">
    <property type="term" value="P:DNA repair"/>
    <property type="evidence" value="ECO:0007669"/>
    <property type="project" value="UniProtKB-UniRule"/>
</dbReference>
<dbReference type="Pfam" id="PF11799">
    <property type="entry name" value="IMS_C"/>
    <property type="match status" value="1"/>
</dbReference>
<evidence type="ECO:0000256" key="3">
    <source>
        <dbReference type="ARBA" id="ARBA00022679"/>
    </source>
</evidence>
<name>A0A9D7SJT3_9BACT</name>
<comment type="similarity">
    <text evidence="1 12">Belongs to the DNA polymerase type-Y family.</text>
</comment>
<dbReference type="InterPro" id="IPR024728">
    <property type="entry name" value="PolY_HhH_motif"/>
</dbReference>
<sequence>MDAFFASVELLEHPELKGLPVVVGGRCPVAAIAGQPYPRLKDYVGRGVATTATYEARAFGVHSGMGLMKAAAMAPEAILLPAHFEAYARVSRAFKAAVAEVAPLIEDRGIDEIYIDLTEVPGGSRELALRLKEAVRQATGLTCSIGITPNKLLSKLASELEKPDGVTILSLDDIPTRIWPLPCRAVNGIGPKATAKLEAFDIRTIGELAKADPVWLVEHFGQSYGDWLHQAAHGLDDRPLTLSREPKSISRETTFERDLHVKLDREALSKILLDLCERLALDLSSKGYLAQCVGIKLRFEDFTTITRDQTLSMPIADAASLREAARASLKRVALDRRLRLLGIRAGSLVKRHDFSSGSAVVTQVSVPNLFEEVSPVISEVDASAIPR</sequence>
<dbReference type="Gene3D" id="3.40.1170.60">
    <property type="match status" value="1"/>
</dbReference>
<dbReference type="Pfam" id="PF11798">
    <property type="entry name" value="IMS_HHH"/>
    <property type="match status" value="1"/>
</dbReference>
<keyword evidence="10 12" id="KW-0234">DNA repair</keyword>
<dbReference type="HAMAP" id="MF_01113">
    <property type="entry name" value="DNApol_IV"/>
    <property type="match status" value="1"/>
</dbReference>
<keyword evidence="2 12" id="KW-0515">Mutator protein</keyword>
<proteinExistence type="inferred from homology"/>
<dbReference type="GO" id="GO:0009432">
    <property type="term" value="P:SOS response"/>
    <property type="evidence" value="ECO:0007669"/>
    <property type="project" value="TreeGrafter"/>
</dbReference>
<comment type="subcellular location">
    <subcellularLocation>
        <location evidence="12">Cytoplasm</location>
    </subcellularLocation>
</comment>
<feature type="active site" evidence="12">
    <location>
        <position position="112"/>
    </location>
</feature>
<dbReference type="Gene3D" id="1.10.150.20">
    <property type="entry name" value="5' to 3' exonuclease, C-terminal subdomain"/>
    <property type="match status" value="1"/>
</dbReference>
<dbReference type="InterPro" id="IPR017961">
    <property type="entry name" value="DNA_pol_Y-fam_little_finger"/>
</dbReference>
<protein>
    <recommendedName>
        <fullName evidence="12">DNA polymerase IV</fullName>
        <shortName evidence="12">Pol IV</shortName>
        <ecNumber evidence="12">2.7.7.7</ecNumber>
    </recommendedName>
</protein>
<keyword evidence="6 12" id="KW-0479">Metal-binding</keyword>
<dbReference type="AlphaFoldDB" id="A0A9D7SJT3"/>
<evidence type="ECO:0000256" key="7">
    <source>
        <dbReference type="ARBA" id="ARBA00022763"/>
    </source>
</evidence>
<comment type="cofactor">
    <cofactor evidence="12">
        <name>Mg(2+)</name>
        <dbReference type="ChEBI" id="CHEBI:18420"/>
    </cofactor>
    <text evidence="12">Binds 2 magnesium ions per subunit.</text>
</comment>
<evidence type="ECO:0000313" key="14">
    <source>
        <dbReference type="EMBL" id="MBK9797231.1"/>
    </source>
</evidence>
<feature type="domain" description="UmuC" evidence="13">
    <location>
        <begin position="1"/>
        <end position="190"/>
    </location>
</feature>
<organism evidence="14 15">
    <name type="scientific">Candidatus Geothrix skivensis</name>
    <dbReference type="NCBI Taxonomy" id="2954439"/>
    <lineage>
        <taxon>Bacteria</taxon>
        <taxon>Pseudomonadati</taxon>
        <taxon>Acidobacteriota</taxon>
        <taxon>Holophagae</taxon>
        <taxon>Holophagales</taxon>
        <taxon>Holophagaceae</taxon>
        <taxon>Geothrix</taxon>
    </lineage>
</organism>
<dbReference type="GO" id="GO:0005829">
    <property type="term" value="C:cytosol"/>
    <property type="evidence" value="ECO:0007669"/>
    <property type="project" value="TreeGrafter"/>
</dbReference>
<keyword evidence="12" id="KW-0238">DNA-binding</keyword>
<evidence type="ECO:0000256" key="8">
    <source>
        <dbReference type="ARBA" id="ARBA00022842"/>
    </source>
</evidence>
<feature type="binding site" evidence="12">
    <location>
        <position position="111"/>
    </location>
    <ligand>
        <name>Mg(2+)</name>
        <dbReference type="ChEBI" id="CHEBI:18420"/>
    </ligand>
</feature>
<keyword evidence="4 12" id="KW-0548">Nucleotidyltransferase</keyword>
<gene>
    <name evidence="12" type="primary">dinB</name>
    <name evidence="14" type="ORF">IPP58_12190</name>
</gene>
<comment type="caution">
    <text evidence="12">Lacks conserved residue(s) required for the propagation of feature annotation.</text>
</comment>
<dbReference type="GO" id="GO:0006261">
    <property type="term" value="P:DNA-templated DNA replication"/>
    <property type="evidence" value="ECO:0007669"/>
    <property type="project" value="UniProtKB-UniRule"/>
</dbReference>
<comment type="caution">
    <text evidence="14">The sequence shown here is derived from an EMBL/GenBank/DDBJ whole genome shotgun (WGS) entry which is preliminary data.</text>
</comment>
<keyword evidence="8 12" id="KW-0460">Magnesium</keyword>
<evidence type="ECO:0000256" key="4">
    <source>
        <dbReference type="ARBA" id="ARBA00022695"/>
    </source>
</evidence>
<dbReference type="Gene3D" id="3.30.70.270">
    <property type="match status" value="2"/>
</dbReference>
<evidence type="ECO:0000313" key="15">
    <source>
        <dbReference type="Proteomes" id="UP000886657"/>
    </source>
</evidence>
<keyword evidence="12" id="KW-0963">Cytoplasm</keyword>
<comment type="subunit">
    <text evidence="12">Monomer.</text>
</comment>
<dbReference type="Gene3D" id="3.30.1490.100">
    <property type="entry name" value="DNA polymerase, Y-family, little finger domain"/>
    <property type="match status" value="1"/>
</dbReference>
<feature type="site" description="Substrate discrimination" evidence="12">
    <location>
        <position position="5"/>
    </location>
</feature>
<evidence type="ECO:0000259" key="13">
    <source>
        <dbReference type="PROSITE" id="PS50173"/>
    </source>
</evidence>
<dbReference type="EMBL" id="JADKIO010000009">
    <property type="protein sequence ID" value="MBK9797231.1"/>
    <property type="molecule type" value="Genomic_DNA"/>
</dbReference>
<dbReference type="InterPro" id="IPR001126">
    <property type="entry name" value="UmuC"/>
</dbReference>
<dbReference type="FunFam" id="3.30.1490.100:FF:000004">
    <property type="entry name" value="DNA polymerase IV"/>
    <property type="match status" value="1"/>
</dbReference>
<reference evidence="14" key="1">
    <citation type="submission" date="2020-10" db="EMBL/GenBank/DDBJ databases">
        <title>Connecting structure to function with the recovery of over 1000 high-quality activated sludge metagenome-assembled genomes encoding full-length rRNA genes using long-read sequencing.</title>
        <authorList>
            <person name="Singleton C.M."/>
            <person name="Petriglieri F."/>
            <person name="Kristensen J.M."/>
            <person name="Kirkegaard R.H."/>
            <person name="Michaelsen T.Y."/>
            <person name="Andersen M.H."/>
            <person name="Karst S.M."/>
            <person name="Dueholm M.S."/>
            <person name="Nielsen P.H."/>
            <person name="Albertsen M."/>
        </authorList>
    </citation>
    <scope>NUCLEOTIDE SEQUENCE</scope>
    <source>
        <strain evidence="14">Skiv_18-Q3-R9-52_MAXAC.067</strain>
    </source>
</reference>
<dbReference type="InterPro" id="IPR050116">
    <property type="entry name" value="DNA_polymerase-Y"/>
</dbReference>
<comment type="function">
    <text evidence="12">Poorly processive, error-prone DNA polymerase involved in untargeted mutagenesis. Copies undamaged DNA at stalled replication forks, which arise in vivo from mismatched or misaligned primer ends. These misaligned primers can be extended by PolIV. Exhibits no 3'-5' exonuclease (proofreading) activity. May be involved in translesional synthesis, in conjunction with the beta clamp from PolIII.</text>
</comment>
<dbReference type="Pfam" id="PF00817">
    <property type="entry name" value="IMS"/>
    <property type="match status" value="1"/>
</dbReference>
<keyword evidence="9 12" id="KW-0239">DNA-directed DNA polymerase</keyword>
<comment type="catalytic activity">
    <reaction evidence="11 12">
        <text>DNA(n) + a 2'-deoxyribonucleoside 5'-triphosphate = DNA(n+1) + diphosphate</text>
        <dbReference type="Rhea" id="RHEA:22508"/>
        <dbReference type="Rhea" id="RHEA-COMP:17339"/>
        <dbReference type="Rhea" id="RHEA-COMP:17340"/>
        <dbReference type="ChEBI" id="CHEBI:33019"/>
        <dbReference type="ChEBI" id="CHEBI:61560"/>
        <dbReference type="ChEBI" id="CHEBI:173112"/>
        <dbReference type="EC" id="2.7.7.7"/>
    </reaction>
</comment>
<dbReference type="GO" id="GO:0003684">
    <property type="term" value="F:damaged DNA binding"/>
    <property type="evidence" value="ECO:0007669"/>
    <property type="project" value="InterPro"/>
</dbReference>
<dbReference type="SUPFAM" id="SSF100879">
    <property type="entry name" value="Lesion bypass DNA polymerase (Y-family), little finger domain"/>
    <property type="match status" value="1"/>
</dbReference>
<dbReference type="GO" id="GO:0000287">
    <property type="term" value="F:magnesium ion binding"/>
    <property type="evidence" value="ECO:0007669"/>
    <property type="project" value="UniProtKB-UniRule"/>
</dbReference>
<dbReference type="CDD" id="cd03586">
    <property type="entry name" value="PolY_Pol_IV_kappa"/>
    <property type="match status" value="1"/>
</dbReference>
<evidence type="ECO:0000256" key="10">
    <source>
        <dbReference type="ARBA" id="ARBA00023204"/>
    </source>
</evidence>
<evidence type="ECO:0000256" key="12">
    <source>
        <dbReference type="HAMAP-Rule" id="MF_01113"/>
    </source>
</evidence>
<evidence type="ECO:0000256" key="5">
    <source>
        <dbReference type="ARBA" id="ARBA00022705"/>
    </source>
</evidence>
<dbReference type="Proteomes" id="UP000886657">
    <property type="component" value="Unassembled WGS sequence"/>
</dbReference>
<dbReference type="InterPro" id="IPR043502">
    <property type="entry name" value="DNA/RNA_pol_sf"/>
</dbReference>
<evidence type="ECO:0000256" key="11">
    <source>
        <dbReference type="ARBA" id="ARBA00049244"/>
    </source>
</evidence>
<evidence type="ECO:0000256" key="9">
    <source>
        <dbReference type="ARBA" id="ARBA00022932"/>
    </source>
</evidence>
<dbReference type="GO" id="GO:0003887">
    <property type="term" value="F:DNA-directed DNA polymerase activity"/>
    <property type="evidence" value="ECO:0007669"/>
    <property type="project" value="UniProtKB-UniRule"/>
</dbReference>
<dbReference type="EC" id="2.7.7.7" evidence="12"/>
<keyword evidence="5 12" id="KW-0235">DNA replication</keyword>
<dbReference type="GO" id="GO:0042276">
    <property type="term" value="P:error-prone translesion synthesis"/>
    <property type="evidence" value="ECO:0007669"/>
    <property type="project" value="TreeGrafter"/>
</dbReference>
<dbReference type="InterPro" id="IPR022880">
    <property type="entry name" value="DNApol_IV"/>
</dbReference>